<reference evidence="2" key="1">
    <citation type="journal article" date="2019" name="bioRxiv">
        <title>The Genome of the Zebra Mussel, Dreissena polymorpha: A Resource for Invasive Species Research.</title>
        <authorList>
            <person name="McCartney M.A."/>
            <person name="Auch B."/>
            <person name="Kono T."/>
            <person name="Mallez S."/>
            <person name="Zhang Y."/>
            <person name="Obille A."/>
            <person name="Becker A."/>
            <person name="Abrahante J.E."/>
            <person name="Garbe J."/>
            <person name="Badalamenti J.P."/>
            <person name="Herman A."/>
            <person name="Mangelson H."/>
            <person name="Liachko I."/>
            <person name="Sullivan S."/>
            <person name="Sone E.D."/>
            <person name="Koren S."/>
            <person name="Silverstein K.A.T."/>
            <person name="Beckman K.B."/>
            <person name="Gohl D.M."/>
        </authorList>
    </citation>
    <scope>NUCLEOTIDE SEQUENCE</scope>
    <source>
        <strain evidence="2">Duluth1</strain>
        <tissue evidence="2">Whole animal</tissue>
    </source>
</reference>
<feature type="coiled-coil region" evidence="1">
    <location>
        <begin position="7"/>
        <end position="37"/>
    </location>
</feature>
<dbReference type="EMBL" id="JAIWYP010000014">
    <property type="protein sequence ID" value="KAH3713362.1"/>
    <property type="molecule type" value="Genomic_DNA"/>
</dbReference>
<sequence length="109" mass="13075">MKREKLQREVEKQIQFKRERNQRLSKLEAERDSLYAKYGGKGEHVKAVSGTIFHTDREMRDDDVNWNELDFSITRRQTYGKPKLPSLQGTDFTLWRIEVEAILKKWFIS</sequence>
<organism evidence="2 3">
    <name type="scientific">Dreissena polymorpha</name>
    <name type="common">Zebra mussel</name>
    <name type="synonym">Mytilus polymorpha</name>
    <dbReference type="NCBI Taxonomy" id="45954"/>
    <lineage>
        <taxon>Eukaryota</taxon>
        <taxon>Metazoa</taxon>
        <taxon>Spiralia</taxon>
        <taxon>Lophotrochozoa</taxon>
        <taxon>Mollusca</taxon>
        <taxon>Bivalvia</taxon>
        <taxon>Autobranchia</taxon>
        <taxon>Heteroconchia</taxon>
        <taxon>Euheterodonta</taxon>
        <taxon>Imparidentia</taxon>
        <taxon>Neoheterodontei</taxon>
        <taxon>Myida</taxon>
        <taxon>Dreissenoidea</taxon>
        <taxon>Dreissenidae</taxon>
        <taxon>Dreissena</taxon>
    </lineage>
</organism>
<evidence type="ECO:0000313" key="2">
    <source>
        <dbReference type="EMBL" id="KAH3713362.1"/>
    </source>
</evidence>
<dbReference type="Proteomes" id="UP000828390">
    <property type="component" value="Unassembled WGS sequence"/>
</dbReference>
<keyword evidence="3" id="KW-1185">Reference proteome</keyword>
<keyword evidence="1" id="KW-0175">Coiled coil</keyword>
<gene>
    <name evidence="2" type="ORF">DPMN_073152</name>
</gene>
<accession>A0A9D4BYN6</accession>
<dbReference type="AlphaFoldDB" id="A0A9D4BYN6"/>
<evidence type="ECO:0000256" key="1">
    <source>
        <dbReference type="SAM" id="Coils"/>
    </source>
</evidence>
<name>A0A9D4BYN6_DREPO</name>
<reference evidence="2" key="2">
    <citation type="submission" date="2020-11" db="EMBL/GenBank/DDBJ databases">
        <authorList>
            <person name="McCartney M.A."/>
            <person name="Auch B."/>
            <person name="Kono T."/>
            <person name="Mallez S."/>
            <person name="Becker A."/>
            <person name="Gohl D.M."/>
            <person name="Silverstein K.A.T."/>
            <person name="Koren S."/>
            <person name="Bechman K.B."/>
            <person name="Herman A."/>
            <person name="Abrahante J.E."/>
            <person name="Garbe J."/>
        </authorList>
    </citation>
    <scope>NUCLEOTIDE SEQUENCE</scope>
    <source>
        <strain evidence="2">Duluth1</strain>
        <tissue evidence="2">Whole animal</tissue>
    </source>
</reference>
<proteinExistence type="predicted"/>
<evidence type="ECO:0000313" key="3">
    <source>
        <dbReference type="Proteomes" id="UP000828390"/>
    </source>
</evidence>
<comment type="caution">
    <text evidence="2">The sequence shown here is derived from an EMBL/GenBank/DDBJ whole genome shotgun (WGS) entry which is preliminary data.</text>
</comment>
<protein>
    <submittedName>
        <fullName evidence="2">Uncharacterized protein</fullName>
    </submittedName>
</protein>